<evidence type="ECO:0000256" key="1">
    <source>
        <dbReference type="SAM" id="SignalP"/>
    </source>
</evidence>
<evidence type="ECO:0000313" key="2">
    <source>
        <dbReference type="EMBL" id="APC94209.1"/>
    </source>
</evidence>
<reference evidence="2" key="1">
    <citation type="journal article" date="2016" name="Insect Biochem. Mol. Biol.">
        <title>Comparative transcriptome analysis of chemosensory genes in two sister leaf beetles provides insights into chemosensory speciation.</title>
        <authorList>
            <person name="Zhang B."/>
            <person name="Zhang W."/>
            <person name="Nie R.E."/>
            <person name="Li W.Z."/>
            <person name="Segraves K.A."/>
            <person name="Yang X.K."/>
            <person name="Xue H.J."/>
        </authorList>
    </citation>
    <scope>NUCLEOTIDE SEQUENCE</scope>
</reference>
<feature type="chain" id="PRO_5012407588" evidence="1">
    <location>
        <begin position="23"/>
        <end position="119"/>
    </location>
</feature>
<dbReference type="AlphaFoldDB" id="A0A1J0KKG6"/>
<organism evidence="2">
    <name type="scientific">Pyrrhalta maculicollis</name>
    <dbReference type="NCBI Taxonomy" id="226885"/>
    <lineage>
        <taxon>Eukaryota</taxon>
        <taxon>Metazoa</taxon>
        <taxon>Ecdysozoa</taxon>
        <taxon>Arthropoda</taxon>
        <taxon>Hexapoda</taxon>
        <taxon>Insecta</taxon>
        <taxon>Pterygota</taxon>
        <taxon>Neoptera</taxon>
        <taxon>Endopterygota</taxon>
        <taxon>Coleoptera</taxon>
        <taxon>Polyphaga</taxon>
        <taxon>Cucujiformia</taxon>
        <taxon>Chrysomeloidea</taxon>
        <taxon>Chrysomelidae</taxon>
        <taxon>Galerucinae</taxon>
        <taxon>Coelomerites</taxon>
        <taxon>Pyrrhalta</taxon>
    </lineage>
</organism>
<dbReference type="InterPro" id="IPR006170">
    <property type="entry name" value="PBP/GOBP"/>
</dbReference>
<dbReference type="Gene3D" id="1.10.238.20">
    <property type="entry name" value="Pheromone/general odorant binding protein domain"/>
    <property type="match status" value="1"/>
</dbReference>
<dbReference type="Pfam" id="PF01395">
    <property type="entry name" value="PBP_GOBP"/>
    <property type="match status" value="1"/>
</dbReference>
<proteinExistence type="evidence at transcript level"/>
<dbReference type="EMBL" id="KX290638">
    <property type="protein sequence ID" value="APC94209.1"/>
    <property type="molecule type" value="mRNA"/>
</dbReference>
<protein>
    <submittedName>
        <fullName evidence="2">Odorant-binding protein 18</fullName>
    </submittedName>
</protein>
<dbReference type="InterPro" id="IPR036728">
    <property type="entry name" value="PBP_GOBP_sf"/>
</dbReference>
<keyword evidence="1" id="KW-0732">Signal</keyword>
<dbReference type="CDD" id="cd23992">
    <property type="entry name" value="PBP_GOBP"/>
    <property type="match status" value="1"/>
</dbReference>
<dbReference type="GO" id="GO:0005549">
    <property type="term" value="F:odorant binding"/>
    <property type="evidence" value="ECO:0007669"/>
    <property type="project" value="InterPro"/>
</dbReference>
<dbReference type="SUPFAM" id="SSF47565">
    <property type="entry name" value="Insect pheromone/odorant-binding proteins"/>
    <property type="match status" value="1"/>
</dbReference>
<name>A0A1J0KKG6_9CUCU</name>
<accession>A0A1J0KKG6</accession>
<sequence>MNQNQFLIALVVLACFIFGGNCAPPDNANVTVKDYCIKETGVSGEKVKKMEDESLEELDEDCYCYLHCIFITLKLIDDKGNLDVTKTLKEFPDFDEECLKKVPKIMECTDIAAVDDCES</sequence>
<feature type="signal peptide" evidence="1">
    <location>
        <begin position="1"/>
        <end position="22"/>
    </location>
</feature>